<name>A0ABT8W926_9FLAO</name>
<organism evidence="1 2">
    <name type="scientific">Flavivirga aquimarina</name>
    <dbReference type="NCBI Taxonomy" id="2027862"/>
    <lineage>
        <taxon>Bacteria</taxon>
        <taxon>Pseudomonadati</taxon>
        <taxon>Bacteroidota</taxon>
        <taxon>Flavobacteriia</taxon>
        <taxon>Flavobacteriales</taxon>
        <taxon>Flavobacteriaceae</taxon>
        <taxon>Flavivirga</taxon>
    </lineage>
</organism>
<accession>A0ABT8W926</accession>
<comment type="caution">
    <text evidence="1">The sequence shown here is derived from an EMBL/GenBank/DDBJ whole genome shotgun (WGS) entry which is preliminary data.</text>
</comment>
<dbReference type="EMBL" id="JAUOEK010000084">
    <property type="protein sequence ID" value="MDO5969633.1"/>
    <property type="molecule type" value="Genomic_DNA"/>
</dbReference>
<evidence type="ECO:0000313" key="2">
    <source>
        <dbReference type="Proteomes" id="UP001176883"/>
    </source>
</evidence>
<sequence>MKLLKEKHNDNPNFILNCEKIIQNRINLWNPTDIFVNRIDNWFDEKWMEFSGTIMSGLSIWKGETTIPPFHPNRVESSDFYQKTAEQYVKKENPKTLHIYQESKDNLKRYVSEFTNDGLFIWYSGNSKVNEIGTLMCYLVRESECQPFFITLSEKKEWNVSQTKGILRKEIQTILENELNEKHSWQRI</sequence>
<dbReference type="Proteomes" id="UP001176883">
    <property type="component" value="Unassembled WGS sequence"/>
</dbReference>
<gene>
    <name evidence="1" type="ORF">Q4Q35_07425</name>
</gene>
<protein>
    <recommendedName>
        <fullName evidence="3">Riboflavin biosynthesis intermediates N-glycosidase</fullName>
    </recommendedName>
</protein>
<reference evidence="1" key="1">
    <citation type="submission" date="2023-07" db="EMBL/GenBank/DDBJ databases">
        <title>Two novel species in the genus Flavivirga.</title>
        <authorList>
            <person name="Kwon K."/>
        </authorList>
    </citation>
    <scope>NUCLEOTIDE SEQUENCE</scope>
    <source>
        <strain evidence="1">KCTC 52353</strain>
    </source>
</reference>
<proteinExistence type="predicted"/>
<evidence type="ECO:0008006" key="3">
    <source>
        <dbReference type="Google" id="ProtNLM"/>
    </source>
</evidence>
<dbReference type="RefSeq" id="WP_303277330.1">
    <property type="nucleotide sequence ID" value="NZ_JAUOEK010000084.1"/>
</dbReference>
<evidence type="ECO:0000313" key="1">
    <source>
        <dbReference type="EMBL" id="MDO5969633.1"/>
    </source>
</evidence>
<keyword evidence="2" id="KW-1185">Reference proteome</keyword>